<dbReference type="Pfam" id="PF13103">
    <property type="entry name" value="TonB_2"/>
    <property type="match status" value="1"/>
</dbReference>
<accession>A0A0M4D406</accession>
<dbReference type="Gene3D" id="3.30.1150.10">
    <property type="match status" value="1"/>
</dbReference>
<feature type="compositionally biased region" description="Low complexity" evidence="1">
    <location>
        <begin position="106"/>
        <end position="124"/>
    </location>
</feature>
<dbReference type="KEGG" id="des:DSOUD_3563"/>
<keyword evidence="4" id="KW-0132">Cell division</keyword>
<dbReference type="SUPFAM" id="SSF74653">
    <property type="entry name" value="TolA/TonB C-terminal domain"/>
    <property type="match status" value="1"/>
</dbReference>
<evidence type="ECO:0000256" key="2">
    <source>
        <dbReference type="SAM" id="Phobius"/>
    </source>
</evidence>
<dbReference type="AlphaFoldDB" id="A0A0M4D406"/>
<feature type="region of interest" description="Disordered" evidence="1">
    <location>
        <begin position="65"/>
        <end position="135"/>
    </location>
</feature>
<name>A0A0M4D406_9BACT</name>
<sequence>MLPMVNTRQGIRSGSDPGIGRTLLGSLGLHLLIIFFFAGSLLPRFEEERRPVYYVDLANLPVKAPRAGRPDAPPIKPATPVKPAPLPAKAPPPPVKTRTEPVKVSPPAAKTTPPAKATAPAARTTKADDSPSSAIDDMRRKKEIADLKATLAALADDRRARAPDDAPVGMPDGRGSESGVSYDAWVQSAYKQAWTLSRYQVGRLDLEAKVRVTFDAEGNLRDYKIDAESGDARFDDSVKSAILQIKKLPTAPGERLELEVVFNLKDLLKD</sequence>
<dbReference type="Proteomes" id="UP000057158">
    <property type="component" value="Chromosome"/>
</dbReference>
<protein>
    <submittedName>
        <fullName evidence="4">Cell division and transport-associated protein TolA</fullName>
    </submittedName>
</protein>
<evidence type="ECO:0000256" key="1">
    <source>
        <dbReference type="SAM" id="MobiDB-lite"/>
    </source>
</evidence>
<reference evidence="4 5" key="1">
    <citation type="submission" date="2015-07" db="EMBL/GenBank/DDBJ databases">
        <title>Isolation and Genomic Characterization of a Novel Halophilic Metal-Reducing Deltaproteobacterium from the Deep Subsurface.</title>
        <authorList>
            <person name="Badalamenti J.P."/>
            <person name="Summers Z.M."/>
            <person name="Gralnick J.A."/>
            <person name="Bond D.R."/>
        </authorList>
    </citation>
    <scope>NUCLEOTIDE SEQUENCE [LARGE SCALE GENOMIC DNA]</scope>
    <source>
        <strain evidence="4 5">WTL</strain>
    </source>
</reference>
<feature type="domain" description="TonB C-terminal" evidence="3">
    <location>
        <begin position="180"/>
        <end position="270"/>
    </location>
</feature>
<dbReference type="PROSITE" id="PS52015">
    <property type="entry name" value="TONB_CTD"/>
    <property type="match status" value="1"/>
</dbReference>
<keyword evidence="2" id="KW-1133">Transmembrane helix</keyword>
<keyword evidence="2" id="KW-0812">Transmembrane</keyword>
<dbReference type="GO" id="GO:0055085">
    <property type="term" value="P:transmembrane transport"/>
    <property type="evidence" value="ECO:0007669"/>
    <property type="project" value="InterPro"/>
</dbReference>
<keyword evidence="5" id="KW-1185">Reference proteome</keyword>
<evidence type="ECO:0000259" key="3">
    <source>
        <dbReference type="PROSITE" id="PS52015"/>
    </source>
</evidence>
<evidence type="ECO:0000313" key="4">
    <source>
        <dbReference type="EMBL" id="ALC18277.1"/>
    </source>
</evidence>
<feature type="compositionally biased region" description="Pro residues" evidence="1">
    <location>
        <begin position="71"/>
        <end position="95"/>
    </location>
</feature>
<proteinExistence type="predicted"/>
<evidence type="ECO:0000313" key="5">
    <source>
        <dbReference type="Proteomes" id="UP000057158"/>
    </source>
</evidence>
<dbReference type="InterPro" id="IPR037682">
    <property type="entry name" value="TonB_C"/>
</dbReference>
<dbReference type="GO" id="GO:0051301">
    <property type="term" value="P:cell division"/>
    <property type="evidence" value="ECO:0007669"/>
    <property type="project" value="UniProtKB-KW"/>
</dbReference>
<gene>
    <name evidence="4" type="ORF">DSOUD_3563</name>
</gene>
<keyword evidence="4" id="KW-0131">Cell cycle</keyword>
<organism evidence="4 5">
    <name type="scientific">Desulfuromonas soudanensis</name>
    <dbReference type="NCBI Taxonomy" id="1603606"/>
    <lineage>
        <taxon>Bacteria</taxon>
        <taxon>Pseudomonadati</taxon>
        <taxon>Thermodesulfobacteriota</taxon>
        <taxon>Desulfuromonadia</taxon>
        <taxon>Desulfuromonadales</taxon>
        <taxon>Desulfuromonadaceae</taxon>
        <taxon>Desulfuromonas</taxon>
    </lineage>
</organism>
<dbReference type="STRING" id="1603606.DSOUD_3563"/>
<keyword evidence="2" id="KW-0472">Membrane</keyword>
<dbReference type="EMBL" id="CP010802">
    <property type="protein sequence ID" value="ALC18277.1"/>
    <property type="molecule type" value="Genomic_DNA"/>
</dbReference>
<feature type="transmembrane region" description="Helical" evidence="2">
    <location>
        <begin position="23"/>
        <end position="42"/>
    </location>
</feature>
<dbReference type="PATRIC" id="fig|1603606.3.peg.3838"/>